<dbReference type="STRING" id="1841861.GCA_900157365_00304"/>
<protein>
    <submittedName>
        <fullName evidence="1">Uncharacterized protein</fullName>
    </submittedName>
</protein>
<sequence>MRGRGLLGSIVLVWLLIGVFASWQLHYFEDSPPDCAAAGTIALTVIAGPLNYGVVNPKVDSCPKPQVPQPHSAQ</sequence>
<evidence type="ECO:0000313" key="1">
    <source>
        <dbReference type="EMBL" id="SPM39795.1"/>
    </source>
</evidence>
<name>A0A2U3P7Z5_9MYCO</name>
<dbReference type="RefSeq" id="WP_077078709.1">
    <property type="nucleotide sequence ID" value="NZ_FUEZ01000004.1"/>
</dbReference>
<dbReference type="Proteomes" id="UP000240424">
    <property type="component" value="Unassembled WGS sequence"/>
</dbReference>
<proteinExistence type="predicted"/>
<accession>A0A2U3P7Z5</accession>
<gene>
    <name evidence="1" type="ORF">MNAB215_1987</name>
</gene>
<dbReference type="EMBL" id="FUEZ01000004">
    <property type="protein sequence ID" value="SPM39795.1"/>
    <property type="molecule type" value="Genomic_DNA"/>
</dbReference>
<dbReference type="OrthoDB" id="4950701at2"/>
<reference evidence="1 2" key="1">
    <citation type="submission" date="2017-01" db="EMBL/GenBank/DDBJ databases">
        <authorList>
            <consortium name="Urmite Genomes"/>
        </authorList>
    </citation>
    <scope>NUCLEOTIDE SEQUENCE [LARGE SCALE GENOMIC DNA]</scope>
    <source>
        <strain evidence="1 2">AB215</strain>
    </source>
</reference>
<dbReference type="AlphaFoldDB" id="A0A2U3P7Z5"/>
<keyword evidence="2" id="KW-1185">Reference proteome</keyword>
<organism evidence="1 2">
    <name type="scientific">Mycobacterium numidiamassiliense</name>
    <dbReference type="NCBI Taxonomy" id="1841861"/>
    <lineage>
        <taxon>Bacteria</taxon>
        <taxon>Bacillati</taxon>
        <taxon>Actinomycetota</taxon>
        <taxon>Actinomycetes</taxon>
        <taxon>Mycobacteriales</taxon>
        <taxon>Mycobacteriaceae</taxon>
        <taxon>Mycobacterium</taxon>
    </lineage>
</organism>
<evidence type="ECO:0000313" key="2">
    <source>
        <dbReference type="Proteomes" id="UP000240424"/>
    </source>
</evidence>